<evidence type="ECO:0000259" key="3">
    <source>
        <dbReference type="Pfam" id="PF00496"/>
    </source>
</evidence>
<feature type="compositionally biased region" description="Gly residues" evidence="1">
    <location>
        <begin position="28"/>
        <end position="39"/>
    </location>
</feature>
<dbReference type="PANTHER" id="PTHR30290">
    <property type="entry name" value="PERIPLASMIC BINDING COMPONENT OF ABC TRANSPORTER"/>
    <property type="match status" value="1"/>
</dbReference>
<name>A0ABU8RIR3_9ACTN</name>
<dbReference type="Gene3D" id="3.10.105.10">
    <property type="entry name" value="Dipeptide-binding Protein, Domain 3"/>
    <property type="match status" value="1"/>
</dbReference>
<dbReference type="Gene3D" id="3.40.190.10">
    <property type="entry name" value="Periplasmic binding protein-like II"/>
    <property type="match status" value="1"/>
</dbReference>
<dbReference type="Gene3D" id="3.90.76.10">
    <property type="entry name" value="Dipeptide-binding Protein, Domain 1"/>
    <property type="match status" value="1"/>
</dbReference>
<dbReference type="Proteomes" id="UP001387100">
    <property type="component" value="Unassembled WGS sequence"/>
</dbReference>
<evidence type="ECO:0000256" key="1">
    <source>
        <dbReference type="SAM" id="MobiDB-lite"/>
    </source>
</evidence>
<accession>A0ABU8RIR3</accession>
<sequence>MRVPTRTTRAMAVAMAGVFALTACGGSDGDGSGSGGSGGAAADPDGTWSMYIGQPENPLVPGNTSETEGGQVVDSLWTGLVGYSREDTSVEYSGVAESIESDDQQNWTITLKDGWTFHDGTPVTASSFVDAWNYTALSTNAQQNAYFFGNIQGYDDLQGEVDDDGNVVAEPAATELSGLEVVDDQTFTVALSEPFTQYPLTLGYTAFYPMSQAFLDDPEGMARETPIGNGPFMAEAPLSDGQGIDLVRYDDYAGDDAAQSGGVSYKIYTDVNTAYNDVQGGNLDLVTPIPPDAIASAQDTFGDRYLESPSSSFQYLGFPLYDDRYADPKVRQALSMAIDRQAIADAIFQGARTPADDFVSPVVNGYREGACEYCTFDPEAADALLSETDFDRSQPVELWFNSGAGHDAWIQAIGNQLRENLGVDYTLKGDLDFSQYLPLGDDKGFTGPFRSGWVMDYPSMQNYLESLFSTGAQPPAGSNNTFYSNEEFDSLLQQGNSAPTDEEAVDFYQQADDVLLQDMPAIPVLYGLEQSVWSDHISNVYVDPFTRVDAAAVTVNG</sequence>
<dbReference type="InterPro" id="IPR039424">
    <property type="entry name" value="SBP_5"/>
</dbReference>
<organism evidence="4 5">
    <name type="scientific">Pseudokineococcus basanitobsidens</name>
    <dbReference type="NCBI Taxonomy" id="1926649"/>
    <lineage>
        <taxon>Bacteria</taxon>
        <taxon>Bacillati</taxon>
        <taxon>Actinomycetota</taxon>
        <taxon>Actinomycetes</taxon>
        <taxon>Kineosporiales</taxon>
        <taxon>Kineosporiaceae</taxon>
        <taxon>Pseudokineococcus</taxon>
    </lineage>
</organism>
<dbReference type="EMBL" id="JBBIAA010000004">
    <property type="protein sequence ID" value="MEJ5944964.1"/>
    <property type="molecule type" value="Genomic_DNA"/>
</dbReference>
<reference evidence="4 5" key="1">
    <citation type="journal article" date="2017" name="Int. J. Syst. Evol. Microbiol.">
        <title>Pseudokineococcus basanitobsidens sp. nov., isolated from volcanic rock.</title>
        <authorList>
            <person name="Lee D.W."/>
            <person name="Park M.Y."/>
            <person name="Kim J.J."/>
            <person name="Kim B.S."/>
        </authorList>
    </citation>
    <scope>NUCLEOTIDE SEQUENCE [LARGE SCALE GENOMIC DNA]</scope>
    <source>
        <strain evidence="4 5">DSM 103726</strain>
    </source>
</reference>
<dbReference type="PROSITE" id="PS51257">
    <property type="entry name" value="PROKAR_LIPOPROTEIN"/>
    <property type="match status" value="1"/>
</dbReference>
<feature type="chain" id="PRO_5046276671" evidence="2">
    <location>
        <begin position="26"/>
        <end position="557"/>
    </location>
</feature>
<keyword evidence="2" id="KW-0732">Signal</keyword>
<dbReference type="InterPro" id="IPR030678">
    <property type="entry name" value="Peptide/Ni-bd"/>
</dbReference>
<feature type="domain" description="Solute-binding protein family 5" evidence="3">
    <location>
        <begin position="94"/>
        <end position="472"/>
    </location>
</feature>
<dbReference type="RefSeq" id="WP_339574343.1">
    <property type="nucleotide sequence ID" value="NZ_JBBIAA010000004.1"/>
</dbReference>
<dbReference type="SUPFAM" id="SSF53850">
    <property type="entry name" value="Periplasmic binding protein-like II"/>
    <property type="match status" value="1"/>
</dbReference>
<feature type="region of interest" description="Disordered" evidence="1">
    <location>
        <begin position="28"/>
        <end position="68"/>
    </location>
</feature>
<dbReference type="PIRSF" id="PIRSF002741">
    <property type="entry name" value="MppA"/>
    <property type="match status" value="1"/>
</dbReference>
<evidence type="ECO:0000313" key="5">
    <source>
        <dbReference type="Proteomes" id="UP001387100"/>
    </source>
</evidence>
<dbReference type="PANTHER" id="PTHR30290:SF83">
    <property type="entry name" value="ABC TRANSPORTER SUBSTRATE-BINDING PROTEIN"/>
    <property type="match status" value="1"/>
</dbReference>
<evidence type="ECO:0000313" key="4">
    <source>
        <dbReference type="EMBL" id="MEJ5944964.1"/>
    </source>
</evidence>
<protein>
    <submittedName>
        <fullName evidence="4">ABC transporter substrate-binding protein</fullName>
    </submittedName>
</protein>
<comment type="caution">
    <text evidence="4">The sequence shown here is derived from an EMBL/GenBank/DDBJ whole genome shotgun (WGS) entry which is preliminary data.</text>
</comment>
<dbReference type="CDD" id="cd00995">
    <property type="entry name" value="PBP2_NikA_DppA_OppA_like"/>
    <property type="match status" value="1"/>
</dbReference>
<feature type="signal peptide" evidence="2">
    <location>
        <begin position="1"/>
        <end position="25"/>
    </location>
</feature>
<dbReference type="Pfam" id="PF00496">
    <property type="entry name" value="SBP_bac_5"/>
    <property type="match status" value="1"/>
</dbReference>
<proteinExistence type="predicted"/>
<dbReference type="InterPro" id="IPR000914">
    <property type="entry name" value="SBP_5_dom"/>
</dbReference>
<evidence type="ECO:0000256" key="2">
    <source>
        <dbReference type="SAM" id="SignalP"/>
    </source>
</evidence>
<gene>
    <name evidence="4" type="ORF">WDZ17_06600</name>
</gene>
<keyword evidence="5" id="KW-1185">Reference proteome</keyword>